<dbReference type="EMBL" id="CP018180">
    <property type="protein sequence ID" value="AUJ32418.1"/>
    <property type="molecule type" value="Genomic_DNA"/>
</dbReference>
<feature type="domain" description="Primosomal DnaI N-terminal" evidence="2">
    <location>
        <begin position="1"/>
        <end position="93"/>
    </location>
</feature>
<name>A0A3Q8D0N9_9LACO</name>
<dbReference type="NCBIfam" id="NF006505">
    <property type="entry name" value="PRK08939.1"/>
    <property type="match status" value="1"/>
</dbReference>
<dbReference type="KEGG" id="lng:BSQ50_07490"/>
<proteinExistence type="predicted"/>
<gene>
    <name evidence="3" type="ORF">BSQ50_07490</name>
</gene>
<evidence type="ECO:0000259" key="2">
    <source>
        <dbReference type="Pfam" id="PF07319"/>
    </source>
</evidence>
<sequence length="307" mass="34834">MKNIGKEISDELASHHWNENYRQLIKEAFNDPDVQSLITTHRDELTNEDLKRSASKVYEFFTIKNQLKRGEATLAPGYEPKLNVVNHTLEVVYIPSQQLMAEQKIAQLHARVKLLNLPKSLRQASLADFEVAGREAAASAAADFVQQYLADPKKFHQGLYLSGSFGVGKTYLLAAIANKLAAENIISMLIHFPSFAVKLKNSIGTSQNTPLIETVKKVPILMLDDIGADQLSSWIRDDILGVILQYRMQEQLATFFSSNFSQQQLLQEYLTVNNRGEAEPLKAQRIMERIRYLSRETIMIGKNRRNQ</sequence>
<evidence type="ECO:0000313" key="4">
    <source>
        <dbReference type="Proteomes" id="UP000324497"/>
    </source>
</evidence>
<organism evidence="3 4">
    <name type="scientific">Liquorilactobacillus nagelii</name>
    <dbReference type="NCBI Taxonomy" id="82688"/>
    <lineage>
        <taxon>Bacteria</taxon>
        <taxon>Bacillati</taxon>
        <taxon>Bacillota</taxon>
        <taxon>Bacilli</taxon>
        <taxon>Lactobacillales</taxon>
        <taxon>Lactobacillaceae</taxon>
        <taxon>Liquorilactobacillus</taxon>
    </lineage>
</organism>
<dbReference type="InterPro" id="IPR027417">
    <property type="entry name" value="P-loop_NTPase"/>
</dbReference>
<reference evidence="3 4" key="1">
    <citation type="submission" date="2016-11" db="EMBL/GenBank/DDBJ databases">
        <title>Interaction between Lactobacillus species and yeast in water kefir.</title>
        <authorList>
            <person name="Behr J."/>
            <person name="Xu D."/>
            <person name="Vogel R.F."/>
        </authorList>
    </citation>
    <scope>NUCLEOTIDE SEQUENCE [LARGE SCALE GENOMIC DNA]</scope>
    <source>
        <strain evidence="3 4">TMW 1.1827</strain>
    </source>
</reference>
<dbReference type="GO" id="GO:0006260">
    <property type="term" value="P:DNA replication"/>
    <property type="evidence" value="ECO:0007669"/>
    <property type="project" value="TreeGrafter"/>
</dbReference>
<dbReference type="PANTHER" id="PTHR30050">
    <property type="entry name" value="CHROMOSOMAL REPLICATION INITIATOR PROTEIN DNAA"/>
    <property type="match status" value="1"/>
</dbReference>
<keyword evidence="4" id="KW-1185">Reference proteome</keyword>
<dbReference type="CDD" id="cd00009">
    <property type="entry name" value="AAA"/>
    <property type="match status" value="1"/>
</dbReference>
<dbReference type="Proteomes" id="UP000324497">
    <property type="component" value="Chromosome"/>
</dbReference>
<dbReference type="InterPro" id="IPR013317">
    <property type="entry name" value="DnaA_dom"/>
</dbReference>
<protein>
    <submittedName>
        <fullName evidence="3">Primosomal protein DnaI</fullName>
    </submittedName>
</protein>
<dbReference type="RefSeq" id="WP_148126832.1">
    <property type="nucleotide sequence ID" value="NZ_CP018180.1"/>
</dbReference>
<dbReference type="PANTHER" id="PTHR30050:SF8">
    <property type="entry name" value="PRIMOSOMAL PROTEIN DNAI"/>
    <property type="match status" value="1"/>
</dbReference>
<evidence type="ECO:0000313" key="3">
    <source>
        <dbReference type="EMBL" id="AUJ32418.1"/>
    </source>
</evidence>
<accession>A0A3Q8D0N9</accession>
<dbReference type="Pfam" id="PF07319">
    <property type="entry name" value="DnaI_N"/>
    <property type="match status" value="1"/>
</dbReference>
<dbReference type="InterPro" id="IPR009928">
    <property type="entry name" value="DnaI_N"/>
</dbReference>
<dbReference type="Pfam" id="PF00308">
    <property type="entry name" value="Bac_DnaA"/>
    <property type="match status" value="1"/>
</dbReference>
<dbReference type="SUPFAM" id="SSF52540">
    <property type="entry name" value="P-loop containing nucleoside triphosphate hydrolases"/>
    <property type="match status" value="1"/>
</dbReference>
<feature type="domain" description="Chromosomal replication initiator protein DnaA ATPAse" evidence="1">
    <location>
        <begin position="138"/>
        <end position="230"/>
    </location>
</feature>
<evidence type="ECO:0000259" key="1">
    <source>
        <dbReference type="Pfam" id="PF00308"/>
    </source>
</evidence>
<dbReference type="Gene3D" id="3.40.50.300">
    <property type="entry name" value="P-loop containing nucleotide triphosphate hydrolases"/>
    <property type="match status" value="1"/>
</dbReference>
<dbReference type="AlphaFoldDB" id="A0A3Q8D0N9"/>